<dbReference type="Proteomes" id="UP001161405">
    <property type="component" value="Unassembled WGS sequence"/>
</dbReference>
<dbReference type="InterPro" id="IPR015797">
    <property type="entry name" value="NUDIX_hydrolase-like_dom_sf"/>
</dbReference>
<evidence type="ECO:0000256" key="3">
    <source>
        <dbReference type="RuleBase" id="RU003476"/>
    </source>
</evidence>
<dbReference type="PRINTS" id="PR00502">
    <property type="entry name" value="NUDIXFAMILY"/>
</dbReference>
<accession>A0ABQ5UQK2</accession>
<reference evidence="5" key="1">
    <citation type="journal article" date="2014" name="Int. J. Syst. Evol. Microbiol.">
        <title>Complete genome of a new Firmicutes species belonging to the dominant human colonic microbiota ('Ruminococcus bicirculans') reveals two chromosomes and a selective capacity to utilize plant glucans.</title>
        <authorList>
            <consortium name="NISC Comparative Sequencing Program"/>
            <person name="Wegmann U."/>
            <person name="Louis P."/>
            <person name="Goesmann A."/>
            <person name="Henrissat B."/>
            <person name="Duncan S.H."/>
            <person name="Flint H.J."/>
        </authorList>
    </citation>
    <scope>NUCLEOTIDE SEQUENCE</scope>
    <source>
        <strain evidence="5">NBRC 107169</strain>
    </source>
</reference>
<name>A0ABQ5UQK2_9HYPH</name>
<keyword evidence="6" id="KW-1185">Reference proteome</keyword>
<evidence type="ECO:0000259" key="4">
    <source>
        <dbReference type="PROSITE" id="PS51462"/>
    </source>
</evidence>
<comment type="similarity">
    <text evidence="3">Belongs to the Nudix hydrolase family.</text>
</comment>
<reference evidence="5" key="2">
    <citation type="submission" date="2023-01" db="EMBL/GenBank/DDBJ databases">
        <title>Draft genome sequence of Maritalea porphyrae strain NBRC 107169.</title>
        <authorList>
            <person name="Sun Q."/>
            <person name="Mori K."/>
        </authorList>
    </citation>
    <scope>NUCLEOTIDE SEQUENCE</scope>
    <source>
        <strain evidence="5">NBRC 107169</strain>
    </source>
</reference>
<dbReference type="EMBL" id="BSNI01000002">
    <property type="protein sequence ID" value="GLQ17371.1"/>
    <property type="molecule type" value="Genomic_DNA"/>
</dbReference>
<sequence length="130" mass="14311">MFWRDGVLLEKRSDNGQWSFPGGSAEPNERPKDCAARELEEETGLSGLDLQFVKLFDDPGTIGAYDDGNVVQTHVSVFKTRLSAEPQLRISAESTKLTFHSATALTKLDLAPSHNPIRKLATKLLAKADK</sequence>
<dbReference type="PANTHER" id="PTHR43046">
    <property type="entry name" value="GDP-MANNOSE MANNOSYL HYDROLASE"/>
    <property type="match status" value="1"/>
</dbReference>
<comment type="cofactor">
    <cofactor evidence="1">
        <name>Mg(2+)</name>
        <dbReference type="ChEBI" id="CHEBI:18420"/>
    </cofactor>
</comment>
<protein>
    <recommendedName>
        <fullName evidence="4">Nudix hydrolase domain-containing protein</fullName>
    </recommendedName>
</protein>
<evidence type="ECO:0000313" key="6">
    <source>
        <dbReference type="Proteomes" id="UP001161405"/>
    </source>
</evidence>
<comment type="caution">
    <text evidence="5">The sequence shown here is derived from an EMBL/GenBank/DDBJ whole genome shotgun (WGS) entry which is preliminary data.</text>
</comment>
<keyword evidence="2 3" id="KW-0378">Hydrolase</keyword>
<dbReference type="InterPro" id="IPR000086">
    <property type="entry name" value="NUDIX_hydrolase_dom"/>
</dbReference>
<feature type="domain" description="Nudix hydrolase" evidence="4">
    <location>
        <begin position="1"/>
        <end position="124"/>
    </location>
</feature>
<evidence type="ECO:0000256" key="2">
    <source>
        <dbReference type="ARBA" id="ARBA00022801"/>
    </source>
</evidence>
<evidence type="ECO:0000256" key="1">
    <source>
        <dbReference type="ARBA" id="ARBA00001946"/>
    </source>
</evidence>
<dbReference type="Pfam" id="PF00293">
    <property type="entry name" value="NUDIX"/>
    <property type="match status" value="1"/>
</dbReference>
<dbReference type="InterPro" id="IPR020084">
    <property type="entry name" value="NUDIX_hydrolase_CS"/>
</dbReference>
<proteinExistence type="inferred from homology"/>
<dbReference type="InterPro" id="IPR020476">
    <property type="entry name" value="Nudix_hydrolase"/>
</dbReference>
<evidence type="ECO:0000313" key="5">
    <source>
        <dbReference type="EMBL" id="GLQ17371.1"/>
    </source>
</evidence>
<dbReference type="PROSITE" id="PS51462">
    <property type="entry name" value="NUDIX"/>
    <property type="match status" value="1"/>
</dbReference>
<dbReference type="SUPFAM" id="SSF55811">
    <property type="entry name" value="Nudix"/>
    <property type="match status" value="1"/>
</dbReference>
<dbReference type="PANTHER" id="PTHR43046:SF14">
    <property type="entry name" value="MUTT_NUDIX FAMILY PROTEIN"/>
    <property type="match status" value="1"/>
</dbReference>
<organism evidence="5 6">
    <name type="scientific">Maritalea porphyrae</name>
    <dbReference type="NCBI Taxonomy" id="880732"/>
    <lineage>
        <taxon>Bacteria</taxon>
        <taxon>Pseudomonadati</taxon>
        <taxon>Pseudomonadota</taxon>
        <taxon>Alphaproteobacteria</taxon>
        <taxon>Hyphomicrobiales</taxon>
        <taxon>Devosiaceae</taxon>
        <taxon>Maritalea</taxon>
    </lineage>
</organism>
<dbReference type="RefSeq" id="WP_284363480.1">
    <property type="nucleotide sequence ID" value="NZ_BSNI01000002.1"/>
</dbReference>
<gene>
    <name evidence="5" type="ORF">GCM10007879_16200</name>
</gene>
<dbReference type="PROSITE" id="PS00893">
    <property type="entry name" value="NUDIX_BOX"/>
    <property type="match status" value="1"/>
</dbReference>
<dbReference type="Gene3D" id="3.90.79.10">
    <property type="entry name" value="Nucleoside Triphosphate Pyrophosphohydrolase"/>
    <property type="match status" value="1"/>
</dbReference>